<dbReference type="NCBIfam" id="NF001860">
    <property type="entry name" value="PRK00595.1"/>
    <property type="match status" value="1"/>
</dbReference>
<dbReference type="HOGENOM" id="CLU_190949_1_0_5"/>
<dbReference type="PANTHER" id="PTHR15238">
    <property type="entry name" value="54S RIBOSOMAL PROTEIN L39, MITOCHONDRIAL"/>
    <property type="match status" value="1"/>
</dbReference>
<dbReference type="PANTHER" id="PTHR15238:SF1">
    <property type="entry name" value="LARGE RIBOSOMAL SUBUNIT PROTEIN BL33M"/>
    <property type="match status" value="1"/>
</dbReference>
<evidence type="ECO:0000256" key="4">
    <source>
        <dbReference type="ARBA" id="ARBA00035176"/>
    </source>
</evidence>
<name>F7XUG2_MIDMI</name>
<evidence type="ECO:0000313" key="6">
    <source>
        <dbReference type="EMBL" id="AEI89521.1"/>
    </source>
</evidence>
<evidence type="ECO:0000256" key="5">
    <source>
        <dbReference type="ARBA" id="ARBA00035488"/>
    </source>
</evidence>
<dbReference type="Pfam" id="PF00471">
    <property type="entry name" value="Ribosomal_L33"/>
    <property type="match status" value="1"/>
</dbReference>
<gene>
    <name evidence="6" type="ordered locus">midi_01250</name>
</gene>
<dbReference type="GO" id="GO:0005737">
    <property type="term" value="C:cytoplasm"/>
    <property type="evidence" value="ECO:0007669"/>
    <property type="project" value="UniProtKB-ARBA"/>
</dbReference>
<keyword evidence="2 6" id="KW-0689">Ribosomal protein</keyword>
<dbReference type="STRING" id="696127.midi_01250"/>
<evidence type="ECO:0000256" key="1">
    <source>
        <dbReference type="ARBA" id="ARBA00007596"/>
    </source>
</evidence>
<evidence type="ECO:0000313" key="7">
    <source>
        <dbReference type="Proteomes" id="UP000006639"/>
    </source>
</evidence>
<reference evidence="6 7" key="1">
    <citation type="journal article" date="2011" name="Mol. Biol. Evol.">
        <title>Phylogenomic evidence for the presence of a flagellum and cbb3 oxidase in the free-living mitochondrial ancestor.</title>
        <authorList>
            <person name="Sassera D."/>
            <person name="Lo N."/>
            <person name="Epis S."/>
            <person name="D'Auria G."/>
            <person name="Montagna M."/>
            <person name="Comandatore F."/>
            <person name="Horner D."/>
            <person name="Pereto J."/>
            <person name="Luciano A.M."/>
            <person name="Franciosi F."/>
            <person name="Ferri E."/>
            <person name="Crotti E."/>
            <person name="Bazzocchi C."/>
            <person name="Daffonchio D."/>
            <person name="Sacchi L."/>
            <person name="Moya A."/>
            <person name="Latorre A."/>
            <person name="Bandi C."/>
        </authorList>
    </citation>
    <scope>NUCLEOTIDE SEQUENCE [LARGE SCALE GENOMIC DNA]</scope>
    <source>
        <strain evidence="6 7">IricVA</strain>
    </source>
</reference>
<comment type="similarity">
    <text evidence="1">Belongs to the bacterial ribosomal protein bL33 family.</text>
</comment>
<dbReference type="EMBL" id="CP002130">
    <property type="protein sequence ID" value="AEI89521.1"/>
    <property type="molecule type" value="Genomic_DNA"/>
</dbReference>
<dbReference type="GO" id="GO:0015934">
    <property type="term" value="C:large ribosomal subunit"/>
    <property type="evidence" value="ECO:0007669"/>
    <property type="project" value="TreeGrafter"/>
</dbReference>
<dbReference type="AlphaFoldDB" id="F7XUG2"/>
<dbReference type="SUPFAM" id="SSF57829">
    <property type="entry name" value="Zn-binding ribosomal proteins"/>
    <property type="match status" value="1"/>
</dbReference>
<accession>F7XUG2</accession>
<dbReference type="KEGG" id="mmn:midi_01250"/>
<keyword evidence="3" id="KW-0687">Ribonucleoprotein</keyword>
<evidence type="ECO:0000256" key="3">
    <source>
        <dbReference type="ARBA" id="ARBA00023274"/>
    </source>
</evidence>
<keyword evidence="7" id="KW-1185">Reference proteome</keyword>
<protein>
    <recommendedName>
        <fullName evidence="4">Large ribosomal subunit protein bL33</fullName>
    </recommendedName>
    <alternativeName>
        <fullName evidence="5">50S ribosomal protein L33</fullName>
    </alternativeName>
</protein>
<dbReference type="Proteomes" id="UP000006639">
    <property type="component" value="Chromosome"/>
</dbReference>
<dbReference type="GO" id="GO:0003735">
    <property type="term" value="F:structural constituent of ribosome"/>
    <property type="evidence" value="ECO:0007669"/>
    <property type="project" value="InterPro"/>
</dbReference>
<dbReference type="InterPro" id="IPR038584">
    <property type="entry name" value="Ribosomal_bL33_sf"/>
</dbReference>
<organism evidence="6 7">
    <name type="scientific">Midichloria mitochondrii (strain IricVA)</name>
    <dbReference type="NCBI Taxonomy" id="696127"/>
    <lineage>
        <taxon>Bacteria</taxon>
        <taxon>Pseudomonadati</taxon>
        <taxon>Pseudomonadota</taxon>
        <taxon>Alphaproteobacteria</taxon>
        <taxon>Rickettsiales</taxon>
        <taxon>Candidatus Midichloriaceae</taxon>
        <taxon>Candidatus Midichloria</taxon>
    </lineage>
</organism>
<proteinExistence type="inferred from homology"/>
<dbReference type="RefSeq" id="WP_013951712.1">
    <property type="nucleotide sequence ID" value="NC_015722.1"/>
</dbReference>
<dbReference type="Gene3D" id="2.20.28.120">
    <property type="entry name" value="Ribosomal protein L33"/>
    <property type="match status" value="1"/>
</dbReference>
<sequence>MAKKNTVLVRLASSAGTGFFLVKKKNPKKLAKKLNFKKYDPVARRHVLFEEKKL</sequence>
<dbReference type="InterPro" id="IPR001705">
    <property type="entry name" value="Ribosomal_bL33"/>
</dbReference>
<dbReference type="InterPro" id="IPR011332">
    <property type="entry name" value="Ribosomal_zn-bd"/>
</dbReference>
<dbReference type="NCBIfam" id="TIGR01023">
    <property type="entry name" value="rpmG_bact"/>
    <property type="match status" value="1"/>
</dbReference>
<dbReference type="GO" id="GO:0006412">
    <property type="term" value="P:translation"/>
    <property type="evidence" value="ECO:0007669"/>
    <property type="project" value="InterPro"/>
</dbReference>
<evidence type="ECO:0000256" key="2">
    <source>
        <dbReference type="ARBA" id="ARBA00022980"/>
    </source>
</evidence>